<dbReference type="EMBL" id="JASVWF010000002">
    <property type="protein sequence ID" value="MDL5156563.1"/>
    <property type="molecule type" value="Genomic_DNA"/>
</dbReference>
<proteinExistence type="predicted"/>
<dbReference type="Pfam" id="PF09684">
    <property type="entry name" value="Tail_P2_I"/>
    <property type="match status" value="1"/>
</dbReference>
<dbReference type="Proteomes" id="UP001231924">
    <property type="component" value="Unassembled WGS sequence"/>
</dbReference>
<dbReference type="InterPro" id="IPR011748">
    <property type="entry name" value="Unchr_phage_tail-like"/>
</dbReference>
<sequence length="208" mass="22087">MRGTLTGFPSPHPLQERLPGVYADSDGDGFVHRFTSALDDLLTPVLVTLDNLPAYLDPFVAPEDVLDWLAGWVGVAGDTGWPVEHRRRLVAEAAAIHRRRGTPAGVADHVRCLTGGRVEVTDGGGVSWSRTPGSRPPGSDGAEVHVVVHVADPATVDRTRLDALVARLVPAHLAVSVDVLPERRPAGAATDPPPADADPDRAGRPRDR</sequence>
<evidence type="ECO:0000313" key="3">
    <source>
        <dbReference type="Proteomes" id="UP001231924"/>
    </source>
</evidence>
<evidence type="ECO:0000313" key="2">
    <source>
        <dbReference type="EMBL" id="MDL5156563.1"/>
    </source>
</evidence>
<dbReference type="NCBIfam" id="TIGR02242">
    <property type="entry name" value="tail_TIGR02242"/>
    <property type="match status" value="1"/>
</dbReference>
<dbReference type="InterPro" id="IPR006521">
    <property type="entry name" value="Tail_protein_I"/>
</dbReference>
<protein>
    <submittedName>
        <fullName evidence="2">Phage tail protein</fullName>
    </submittedName>
</protein>
<name>A0ABT7M7A8_9PSEU</name>
<feature type="compositionally biased region" description="Basic and acidic residues" evidence="1">
    <location>
        <begin position="198"/>
        <end position="208"/>
    </location>
</feature>
<reference evidence="2 3" key="1">
    <citation type="submission" date="2023-06" db="EMBL/GenBank/DDBJ databases">
        <title>Actinomycetospora Odt1-22.</title>
        <authorList>
            <person name="Supong K."/>
        </authorList>
    </citation>
    <scope>NUCLEOTIDE SEQUENCE [LARGE SCALE GENOMIC DNA]</scope>
    <source>
        <strain evidence="2 3">Odt1-22</strain>
    </source>
</reference>
<evidence type="ECO:0000256" key="1">
    <source>
        <dbReference type="SAM" id="MobiDB-lite"/>
    </source>
</evidence>
<keyword evidence="3" id="KW-1185">Reference proteome</keyword>
<dbReference type="RefSeq" id="WP_286052864.1">
    <property type="nucleotide sequence ID" value="NZ_JASVWF010000002.1"/>
</dbReference>
<comment type="caution">
    <text evidence="2">The sequence shown here is derived from an EMBL/GenBank/DDBJ whole genome shotgun (WGS) entry which is preliminary data.</text>
</comment>
<accession>A0ABT7M7A8</accession>
<gene>
    <name evidence="2" type="ORF">QRT03_11380</name>
</gene>
<feature type="region of interest" description="Disordered" evidence="1">
    <location>
        <begin position="181"/>
        <end position="208"/>
    </location>
</feature>
<organism evidence="2 3">
    <name type="scientific">Actinomycetospora termitidis</name>
    <dbReference type="NCBI Taxonomy" id="3053470"/>
    <lineage>
        <taxon>Bacteria</taxon>
        <taxon>Bacillati</taxon>
        <taxon>Actinomycetota</taxon>
        <taxon>Actinomycetes</taxon>
        <taxon>Pseudonocardiales</taxon>
        <taxon>Pseudonocardiaceae</taxon>
        <taxon>Actinomycetospora</taxon>
    </lineage>
</organism>